<evidence type="ECO:0000256" key="6">
    <source>
        <dbReference type="SAM" id="Phobius"/>
    </source>
</evidence>
<evidence type="ECO:0000256" key="2">
    <source>
        <dbReference type="ARBA" id="ARBA00022475"/>
    </source>
</evidence>
<dbReference type="PANTHER" id="PTHR42709:SF6">
    <property type="entry name" value="UNDECAPRENYL PHOSPHATE TRANSPORTER A"/>
    <property type="match status" value="1"/>
</dbReference>
<proteinExistence type="predicted"/>
<dbReference type="PATRIC" id="fig|1385369.3.peg.4249"/>
<keyword evidence="2" id="KW-1003">Cell membrane</keyword>
<comment type="subcellular location">
    <subcellularLocation>
        <location evidence="1">Cell membrane</location>
        <topology evidence="1">Multi-pass membrane protein</topology>
    </subcellularLocation>
</comment>
<reference evidence="8 9" key="1">
    <citation type="submission" date="2013-08" db="EMBL/GenBank/DDBJ databases">
        <title>The genome sequence of Skermanella stibiiresistens.</title>
        <authorList>
            <person name="Zhu W."/>
            <person name="Wang G."/>
        </authorList>
    </citation>
    <scope>NUCLEOTIDE SEQUENCE [LARGE SCALE GENOMIC DNA]</scope>
    <source>
        <strain evidence="8 9">SB22</strain>
    </source>
</reference>
<dbReference type="RefSeq" id="WP_037456386.1">
    <property type="nucleotide sequence ID" value="NZ_AVFL01000016.1"/>
</dbReference>
<protein>
    <submittedName>
        <fullName evidence="8">Alkaline phosphatase</fullName>
    </submittedName>
</protein>
<evidence type="ECO:0000313" key="9">
    <source>
        <dbReference type="Proteomes" id="UP000019486"/>
    </source>
</evidence>
<organism evidence="8 9">
    <name type="scientific">Skermanella stibiiresistens SB22</name>
    <dbReference type="NCBI Taxonomy" id="1385369"/>
    <lineage>
        <taxon>Bacteria</taxon>
        <taxon>Pseudomonadati</taxon>
        <taxon>Pseudomonadota</taxon>
        <taxon>Alphaproteobacteria</taxon>
        <taxon>Rhodospirillales</taxon>
        <taxon>Azospirillaceae</taxon>
        <taxon>Skermanella</taxon>
    </lineage>
</organism>
<dbReference type="InterPro" id="IPR051311">
    <property type="entry name" value="DedA_domain"/>
</dbReference>
<dbReference type="InterPro" id="IPR032816">
    <property type="entry name" value="VTT_dom"/>
</dbReference>
<accession>W9GY83</accession>
<evidence type="ECO:0000256" key="5">
    <source>
        <dbReference type="ARBA" id="ARBA00023136"/>
    </source>
</evidence>
<evidence type="ECO:0000313" key="8">
    <source>
        <dbReference type="EMBL" id="EWY38759.1"/>
    </source>
</evidence>
<evidence type="ECO:0000256" key="3">
    <source>
        <dbReference type="ARBA" id="ARBA00022692"/>
    </source>
</evidence>
<feature type="transmembrane region" description="Helical" evidence="6">
    <location>
        <begin position="168"/>
        <end position="190"/>
    </location>
</feature>
<keyword evidence="4 6" id="KW-1133">Transmembrane helix</keyword>
<feature type="transmembrane region" description="Helical" evidence="6">
    <location>
        <begin position="140"/>
        <end position="162"/>
    </location>
</feature>
<comment type="caution">
    <text evidence="8">The sequence shown here is derived from an EMBL/GenBank/DDBJ whole genome shotgun (WGS) entry which is preliminary data.</text>
</comment>
<feature type="transmembrane region" description="Helical" evidence="6">
    <location>
        <begin position="50"/>
        <end position="71"/>
    </location>
</feature>
<keyword evidence="3 6" id="KW-0812">Transmembrane</keyword>
<feature type="transmembrane region" description="Helical" evidence="6">
    <location>
        <begin position="12"/>
        <end position="30"/>
    </location>
</feature>
<dbReference type="PANTHER" id="PTHR42709">
    <property type="entry name" value="ALKALINE PHOSPHATASE LIKE PROTEIN"/>
    <property type="match status" value="1"/>
</dbReference>
<dbReference type="OrthoDB" id="9813426at2"/>
<evidence type="ECO:0000259" key="7">
    <source>
        <dbReference type="Pfam" id="PF09335"/>
    </source>
</evidence>
<evidence type="ECO:0000256" key="1">
    <source>
        <dbReference type="ARBA" id="ARBA00004651"/>
    </source>
</evidence>
<evidence type="ECO:0000256" key="4">
    <source>
        <dbReference type="ARBA" id="ARBA00022989"/>
    </source>
</evidence>
<dbReference type="STRING" id="1385369.N825_11360"/>
<gene>
    <name evidence="8" type="ORF">N825_11360</name>
</gene>
<keyword evidence="5 6" id="KW-0472">Membrane</keyword>
<dbReference type="AlphaFoldDB" id="W9GY83"/>
<dbReference type="Pfam" id="PF09335">
    <property type="entry name" value="VTT_dom"/>
    <property type="match status" value="1"/>
</dbReference>
<dbReference type="GO" id="GO:0005886">
    <property type="term" value="C:plasma membrane"/>
    <property type="evidence" value="ECO:0007669"/>
    <property type="project" value="UniProtKB-SubCell"/>
</dbReference>
<feature type="domain" description="VTT" evidence="7">
    <location>
        <begin position="30"/>
        <end position="160"/>
    </location>
</feature>
<sequence length="210" mass="23199">MIDWITGLMNSLGYAGIALLMFLENVFPPIPSEAVMPLAGFTAAEGPLTLIGVIIAGTVGSLLGALPWYYAGRIYGANRMRQLADKYGRWITVSPEDIDRATHWFERHGRSAVLIGRLVPAVRTLISVPAGISGMSLFPFLLYSTIGTVVWTTALALCGYWLREQWQVVEAYIGPISTIIVAALVVWFAMRVVRQWKDRRGEEAARQEGE</sequence>
<name>W9GY83_9PROT</name>
<keyword evidence="9" id="KW-1185">Reference proteome</keyword>
<dbReference type="EMBL" id="AVFL01000016">
    <property type="protein sequence ID" value="EWY38759.1"/>
    <property type="molecule type" value="Genomic_DNA"/>
</dbReference>
<dbReference type="Proteomes" id="UP000019486">
    <property type="component" value="Unassembled WGS sequence"/>
</dbReference>